<comment type="caution">
    <text evidence="5">The sequence shown here is derived from an EMBL/GenBank/DDBJ whole genome shotgun (WGS) entry which is preliminary data.</text>
</comment>
<keyword evidence="3" id="KW-0418">Kinase</keyword>
<sequence length="329" mass="36665">MKYDVLSLGPFRMDCFVTLPEDEVVEVCSMDRRRCMIELGFGEKIPVSSMKFSIGGNAANNAVGMSRLGLTAAIVGTIGDGWTEKQAMEILKSEGVETKFTENRAGQQAFGVIINYQGERTILSYYSHTDCNWPADETLDASWIYLTSMGDGYEDFYQKAVTFAKNKNARIAFNPGTRQLKAGLEHLRYAYESAEILFVNKEEAMELLKISDPRFKIQDLLSQVKSIGPKMVVITDGPEGTYAHDGQKFWHMPIVPCKVVERTGAGDAFGSGFLTAYVQGKSLEEALRWGTVNSASVLEYVGPQEGLLNQSKMQEWIVRSEPIKVEEIQ</sequence>
<accession>A0A1F4ZS92</accession>
<dbReference type="SUPFAM" id="SSF53613">
    <property type="entry name" value="Ribokinase-like"/>
    <property type="match status" value="1"/>
</dbReference>
<evidence type="ECO:0000313" key="5">
    <source>
        <dbReference type="EMBL" id="OGD09120.1"/>
    </source>
</evidence>
<dbReference type="PROSITE" id="PS00583">
    <property type="entry name" value="PFKB_KINASES_1"/>
    <property type="match status" value="1"/>
</dbReference>
<dbReference type="PANTHER" id="PTHR43320:SF3">
    <property type="entry name" value="CARBOHYDRATE KINASE PFKB DOMAIN-CONTAINING PROTEIN"/>
    <property type="match status" value="1"/>
</dbReference>
<dbReference type="Gene3D" id="3.40.1190.20">
    <property type="match status" value="1"/>
</dbReference>
<name>A0A1F4ZS92_9BACT</name>
<comment type="similarity">
    <text evidence="1">Belongs to the carbohydrate kinase PfkB family.</text>
</comment>
<dbReference type="InterPro" id="IPR011611">
    <property type="entry name" value="PfkB_dom"/>
</dbReference>
<feature type="domain" description="Carbohydrate kinase PfkB" evidence="4">
    <location>
        <begin position="29"/>
        <end position="306"/>
    </location>
</feature>
<dbReference type="STRING" id="1797263.A2397_01480"/>
<evidence type="ECO:0000313" key="6">
    <source>
        <dbReference type="Proteomes" id="UP000176424"/>
    </source>
</evidence>
<dbReference type="EMBL" id="MEXR01000038">
    <property type="protein sequence ID" value="OGD09120.1"/>
    <property type="molecule type" value="Genomic_DNA"/>
</dbReference>
<dbReference type="InterPro" id="IPR002139">
    <property type="entry name" value="Ribo/fructo_kinase"/>
</dbReference>
<evidence type="ECO:0000256" key="1">
    <source>
        <dbReference type="ARBA" id="ARBA00010688"/>
    </source>
</evidence>
<dbReference type="PANTHER" id="PTHR43320">
    <property type="entry name" value="SUGAR KINASE"/>
    <property type="match status" value="1"/>
</dbReference>
<dbReference type="InterPro" id="IPR002173">
    <property type="entry name" value="Carboh/pur_kinase_PfkB_CS"/>
</dbReference>
<dbReference type="InterPro" id="IPR052700">
    <property type="entry name" value="Carb_kinase_PfkB-like"/>
</dbReference>
<protein>
    <recommendedName>
        <fullName evidence="4">Carbohydrate kinase PfkB domain-containing protein</fullName>
    </recommendedName>
</protein>
<dbReference type="PRINTS" id="PR00990">
    <property type="entry name" value="RIBOKINASE"/>
</dbReference>
<dbReference type="Pfam" id="PF00294">
    <property type="entry name" value="PfkB"/>
    <property type="match status" value="1"/>
</dbReference>
<keyword evidence="2" id="KW-0808">Transferase</keyword>
<dbReference type="GO" id="GO:0016301">
    <property type="term" value="F:kinase activity"/>
    <property type="evidence" value="ECO:0007669"/>
    <property type="project" value="UniProtKB-KW"/>
</dbReference>
<reference evidence="5 6" key="1">
    <citation type="journal article" date="2016" name="Nat. Commun.">
        <title>Thousands of microbial genomes shed light on interconnected biogeochemical processes in an aquifer system.</title>
        <authorList>
            <person name="Anantharaman K."/>
            <person name="Brown C.T."/>
            <person name="Hug L.A."/>
            <person name="Sharon I."/>
            <person name="Castelle C.J."/>
            <person name="Probst A.J."/>
            <person name="Thomas B.C."/>
            <person name="Singh A."/>
            <person name="Wilkins M.J."/>
            <person name="Karaoz U."/>
            <person name="Brodie E.L."/>
            <person name="Williams K.H."/>
            <person name="Hubbard S.S."/>
            <person name="Banfield J.F."/>
        </authorList>
    </citation>
    <scope>NUCLEOTIDE SEQUENCE [LARGE SCALE GENOMIC DNA]</scope>
</reference>
<evidence type="ECO:0000256" key="3">
    <source>
        <dbReference type="ARBA" id="ARBA00022777"/>
    </source>
</evidence>
<gene>
    <name evidence="5" type="ORF">A2397_01480</name>
</gene>
<organism evidence="5 6">
    <name type="scientific">Candidatus Amesbacteria bacterium RIFOXYB1_FULL_44_23</name>
    <dbReference type="NCBI Taxonomy" id="1797263"/>
    <lineage>
        <taxon>Bacteria</taxon>
        <taxon>Candidatus Amesiibacteriota</taxon>
    </lineage>
</organism>
<dbReference type="InterPro" id="IPR029056">
    <property type="entry name" value="Ribokinase-like"/>
</dbReference>
<evidence type="ECO:0000256" key="2">
    <source>
        <dbReference type="ARBA" id="ARBA00022679"/>
    </source>
</evidence>
<dbReference type="Proteomes" id="UP000176424">
    <property type="component" value="Unassembled WGS sequence"/>
</dbReference>
<dbReference type="AlphaFoldDB" id="A0A1F4ZS92"/>
<proteinExistence type="inferred from homology"/>
<evidence type="ECO:0000259" key="4">
    <source>
        <dbReference type="Pfam" id="PF00294"/>
    </source>
</evidence>